<dbReference type="Pfam" id="PF02635">
    <property type="entry name" value="DsrE"/>
    <property type="match status" value="1"/>
</dbReference>
<evidence type="ECO:0000313" key="2">
    <source>
        <dbReference type="Proteomes" id="UP001596044"/>
    </source>
</evidence>
<evidence type="ECO:0000313" key="1">
    <source>
        <dbReference type="EMBL" id="MFC5452420.1"/>
    </source>
</evidence>
<dbReference type="Proteomes" id="UP001596044">
    <property type="component" value="Unassembled WGS sequence"/>
</dbReference>
<keyword evidence="2" id="KW-1185">Reference proteome</keyword>
<dbReference type="SUPFAM" id="SSF75169">
    <property type="entry name" value="DsrEFH-like"/>
    <property type="match status" value="1"/>
</dbReference>
<name>A0ABW0KGL7_9BACL</name>
<reference evidence="2" key="1">
    <citation type="journal article" date="2019" name="Int. J. Syst. Evol. Microbiol.">
        <title>The Global Catalogue of Microorganisms (GCM) 10K type strain sequencing project: providing services to taxonomists for standard genome sequencing and annotation.</title>
        <authorList>
            <consortium name="The Broad Institute Genomics Platform"/>
            <consortium name="The Broad Institute Genome Sequencing Center for Infectious Disease"/>
            <person name="Wu L."/>
            <person name="Ma J."/>
        </authorList>
    </citation>
    <scope>NUCLEOTIDE SEQUENCE [LARGE SCALE GENOMIC DNA]</scope>
    <source>
        <strain evidence="2">KACC 11904</strain>
    </source>
</reference>
<dbReference type="InterPro" id="IPR003787">
    <property type="entry name" value="Sulphur_relay_DsrE/F-like"/>
</dbReference>
<protein>
    <submittedName>
        <fullName evidence="1">DsrE family protein</fullName>
    </submittedName>
</protein>
<organism evidence="1 2">
    <name type="scientific">Paenibacillus aestuarii</name>
    <dbReference type="NCBI Taxonomy" id="516965"/>
    <lineage>
        <taxon>Bacteria</taxon>
        <taxon>Bacillati</taxon>
        <taxon>Bacillota</taxon>
        <taxon>Bacilli</taxon>
        <taxon>Bacillales</taxon>
        <taxon>Paenibacillaceae</taxon>
        <taxon>Paenibacillus</taxon>
    </lineage>
</organism>
<dbReference type="EMBL" id="JBHSMJ010000051">
    <property type="protein sequence ID" value="MFC5452420.1"/>
    <property type="molecule type" value="Genomic_DNA"/>
</dbReference>
<comment type="caution">
    <text evidence="1">The sequence shown here is derived from an EMBL/GenBank/DDBJ whole genome shotgun (WGS) entry which is preliminary data.</text>
</comment>
<dbReference type="RefSeq" id="WP_270880743.1">
    <property type="nucleotide sequence ID" value="NZ_JAQFVF010000036.1"/>
</dbReference>
<gene>
    <name evidence="1" type="ORF">ACFPOG_29875</name>
</gene>
<dbReference type="Gene3D" id="3.40.1260.10">
    <property type="entry name" value="DsrEFH-like"/>
    <property type="match status" value="1"/>
</dbReference>
<dbReference type="InterPro" id="IPR027396">
    <property type="entry name" value="DsrEFH-like"/>
</dbReference>
<proteinExistence type="predicted"/>
<sequence length="117" mass="12614">MKKVAIIVHATENEMGRAAHALLYAQELNEANIEVKIYFDGQGTVWIKTLEDPSHMFNPLYKAVKSSGVIAGACESCADTFGITDDVKAAGIDTLAEVDGHFSVAKLIAEGYQIITL</sequence>
<accession>A0ABW0KGL7</accession>